<evidence type="ECO:0000256" key="1">
    <source>
        <dbReference type="SAM" id="Phobius"/>
    </source>
</evidence>
<feature type="transmembrane region" description="Helical" evidence="1">
    <location>
        <begin position="43"/>
        <end position="65"/>
    </location>
</feature>
<evidence type="ECO:0000313" key="2">
    <source>
        <dbReference type="EMBL" id="KAG0587714.1"/>
    </source>
</evidence>
<keyword evidence="3" id="KW-1185">Reference proteome</keyword>
<keyword evidence="1" id="KW-1133">Transmembrane helix</keyword>
<evidence type="ECO:0000313" key="3">
    <source>
        <dbReference type="Proteomes" id="UP000822688"/>
    </source>
</evidence>
<protein>
    <submittedName>
        <fullName evidence="2">Uncharacterized protein</fullName>
    </submittedName>
</protein>
<organism evidence="2 3">
    <name type="scientific">Ceratodon purpureus</name>
    <name type="common">Fire moss</name>
    <name type="synonym">Dicranum purpureum</name>
    <dbReference type="NCBI Taxonomy" id="3225"/>
    <lineage>
        <taxon>Eukaryota</taxon>
        <taxon>Viridiplantae</taxon>
        <taxon>Streptophyta</taxon>
        <taxon>Embryophyta</taxon>
        <taxon>Bryophyta</taxon>
        <taxon>Bryophytina</taxon>
        <taxon>Bryopsida</taxon>
        <taxon>Dicranidae</taxon>
        <taxon>Pseudoditrichales</taxon>
        <taxon>Ditrichaceae</taxon>
        <taxon>Ceratodon</taxon>
    </lineage>
</organism>
<dbReference type="AlphaFoldDB" id="A0A8T0IVG3"/>
<dbReference type="EMBL" id="CM026422">
    <property type="protein sequence ID" value="KAG0587714.1"/>
    <property type="molecule type" value="Genomic_DNA"/>
</dbReference>
<proteinExistence type="predicted"/>
<reference evidence="2" key="1">
    <citation type="submission" date="2020-06" db="EMBL/GenBank/DDBJ databases">
        <title>WGS assembly of Ceratodon purpureus strain R40.</title>
        <authorList>
            <person name="Carey S.B."/>
            <person name="Jenkins J."/>
            <person name="Shu S."/>
            <person name="Lovell J.T."/>
            <person name="Sreedasyam A."/>
            <person name="Maumus F."/>
            <person name="Tiley G.P."/>
            <person name="Fernandez-Pozo N."/>
            <person name="Barry K."/>
            <person name="Chen C."/>
            <person name="Wang M."/>
            <person name="Lipzen A."/>
            <person name="Daum C."/>
            <person name="Saski C.A."/>
            <person name="Payton A.C."/>
            <person name="Mcbreen J.C."/>
            <person name="Conrad R.E."/>
            <person name="Kollar L.M."/>
            <person name="Olsson S."/>
            <person name="Huttunen S."/>
            <person name="Landis J.B."/>
            <person name="Wickett N.J."/>
            <person name="Johnson M.G."/>
            <person name="Rensing S.A."/>
            <person name="Grimwood J."/>
            <person name="Schmutz J."/>
            <person name="Mcdaniel S.F."/>
        </authorList>
    </citation>
    <scope>NUCLEOTIDE SEQUENCE</scope>
    <source>
        <strain evidence="2">R40</strain>
    </source>
</reference>
<dbReference type="Proteomes" id="UP000822688">
    <property type="component" value="Chromosome 2"/>
</dbReference>
<keyword evidence="1" id="KW-0812">Transmembrane</keyword>
<keyword evidence="1" id="KW-0472">Membrane</keyword>
<sequence>MPTRISQLRTLLGGLDCPAHNLSTGHSPITQTPKKLRNSRRSLISPVATPTCVSVAVPFLFVGYLSW</sequence>
<comment type="caution">
    <text evidence="2">The sequence shown here is derived from an EMBL/GenBank/DDBJ whole genome shotgun (WGS) entry which is preliminary data.</text>
</comment>
<accession>A0A8T0IVG3</accession>
<gene>
    <name evidence="2" type="ORF">KC19_2G186100</name>
</gene>
<name>A0A8T0IVG3_CERPU</name>